<dbReference type="EMBL" id="LUTY01002419">
    <property type="protein sequence ID" value="OAD20381.1"/>
    <property type="molecule type" value="Genomic_DNA"/>
</dbReference>
<comment type="caution">
    <text evidence="1">The sequence shown here is derived from an EMBL/GenBank/DDBJ whole genome shotgun (WGS) entry which is preliminary data.</text>
</comment>
<dbReference type="Proteomes" id="UP000076962">
    <property type="component" value="Unassembled WGS sequence"/>
</dbReference>
<name>A0A176RX85_9GAMM</name>
<dbReference type="AlphaFoldDB" id="A0A176RX85"/>
<reference evidence="1 2" key="1">
    <citation type="submission" date="2016-05" db="EMBL/GenBank/DDBJ databases">
        <title>Single-cell genome of chain-forming Candidatus Thiomargarita nelsonii and comparison to other large sulfur-oxidizing bacteria.</title>
        <authorList>
            <person name="Winkel M."/>
            <person name="Salman V."/>
            <person name="Woyke T."/>
            <person name="Schulz-Vogt H."/>
            <person name="Richter M."/>
            <person name="Flood B."/>
            <person name="Bailey J."/>
            <person name="Amann R."/>
            <person name="Mussmann M."/>
        </authorList>
    </citation>
    <scope>NUCLEOTIDE SEQUENCE [LARGE SCALE GENOMIC DNA]</scope>
    <source>
        <strain evidence="1 2">THI036</strain>
    </source>
</reference>
<accession>A0A176RX85</accession>
<feature type="non-terminal residue" evidence="1">
    <location>
        <position position="1"/>
    </location>
</feature>
<evidence type="ECO:0000313" key="1">
    <source>
        <dbReference type="EMBL" id="OAD20381.1"/>
    </source>
</evidence>
<gene>
    <name evidence="1" type="ORF">THIOM_003923</name>
</gene>
<organism evidence="1 2">
    <name type="scientific">Candidatus Thiomargarita nelsonii</name>
    <dbReference type="NCBI Taxonomy" id="1003181"/>
    <lineage>
        <taxon>Bacteria</taxon>
        <taxon>Pseudomonadati</taxon>
        <taxon>Pseudomonadota</taxon>
        <taxon>Gammaproteobacteria</taxon>
        <taxon>Thiotrichales</taxon>
        <taxon>Thiotrichaceae</taxon>
        <taxon>Thiomargarita</taxon>
    </lineage>
</organism>
<evidence type="ECO:0000313" key="2">
    <source>
        <dbReference type="Proteomes" id="UP000076962"/>
    </source>
</evidence>
<sequence>DILVDYEGDNGRAYLLAWDDKFNDAFTLIHPDYREDAIVFQKKPDSPLWIYLASPVDVAVSKVSRFVDIDKADIRLLAERGLITENEFAERAETALLYWVGNDLMLKYNIRDAKKIIRDASCQKKF</sequence>
<keyword evidence="2" id="KW-1185">Reference proteome</keyword>
<protein>
    <submittedName>
        <fullName evidence="1">Uncharacterized protein</fullName>
    </submittedName>
</protein>
<proteinExistence type="predicted"/>